<feature type="compositionally biased region" description="Polar residues" evidence="1">
    <location>
        <begin position="391"/>
        <end position="405"/>
    </location>
</feature>
<accession>A0A814TK13</accession>
<comment type="caution">
    <text evidence="2">The sequence shown here is derived from an EMBL/GenBank/DDBJ whole genome shotgun (WGS) entry which is preliminary data.</text>
</comment>
<sequence>MDNQILTNSSCFEGEQPFPESFRELIKEYGLCELMANPLDSSDGETLDILPSSTVSIVNTNTVDEDSPDSEGFQSPHESMDLYHNAPDSFGQQSVEYKMGDDETTDILYTHNMRKEQVDLELLFTEDKFNGELDVWKIIDTYGNQSASSSIDQSASFPDTRRRQLVIKNGFDIYFRKQYKTDTFRSDGSKSPHYLFDRSEIYHPILTFPEIYMNENNLLVEAVLLTVPYNNQYYYHVDKFQCDNKNDQIIDRNPSYYKIDQQHILTGEIQLKIAIIVQKLISEMKGFKIEPFKEDRTVCEPIFEKLPQKQFNDKYNLQNIVLMFTLCKYMGNEELRSTGGDGSPLINNISSYDVERFIETKVISTVIEGKTSIELASLRPRKPKRKKEVLSTPNPNKKSRSTVNK</sequence>
<dbReference type="Proteomes" id="UP000663829">
    <property type="component" value="Unassembled WGS sequence"/>
</dbReference>
<name>A0A814TK13_9BILA</name>
<reference evidence="2" key="1">
    <citation type="submission" date="2021-02" db="EMBL/GenBank/DDBJ databases">
        <authorList>
            <person name="Nowell W R."/>
        </authorList>
    </citation>
    <scope>NUCLEOTIDE SEQUENCE</scope>
</reference>
<feature type="region of interest" description="Disordered" evidence="1">
    <location>
        <begin position="378"/>
        <end position="405"/>
    </location>
</feature>
<dbReference type="AlphaFoldDB" id="A0A814TK13"/>
<gene>
    <name evidence="2" type="ORF">GPM918_LOCUS21750</name>
    <name evidence="3" type="ORF">SRO942_LOCUS21748</name>
</gene>
<evidence type="ECO:0000313" key="4">
    <source>
        <dbReference type="Proteomes" id="UP000663829"/>
    </source>
</evidence>
<organism evidence="2 4">
    <name type="scientific">Didymodactylos carnosus</name>
    <dbReference type="NCBI Taxonomy" id="1234261"/>
    <lineage>
        <taxon>Eukaryota</taxon>
        <taxon>Metazoa</taxon>
        <taxon>Spiralia</taxon>
        <taxon>Gnathifera</taxon>
        <taxon>Rotifera</taxon>
        <taxon>Eurotatoria</taxon>
        <taxon>Bdelloidea</taxon>
        <taxon>Philodinida</taxon>
        <taxon>Philodinidae</taxon>
        <taxon>Didymodactylos</taxon>
    </lineage>
</organism>
<protein>
    <submittedName>
        <fullName evidence="2">Uncharacterized protein</fullName>
    </submittedName>
</protein>
<dbReference type="EMBL" id="CAJNOQ010007257">
    <property type="protein sequence ID" value="CAF1162483.1"/>
    <property type="molecule type" value="Genomic_DNA"/>
</dbReference>
<proteinExistence type="predicted"/>
<evidence type="ECO:0000313" key="2">
    <source>
        <dbReference type="EMBL" id="CAF1162483.1"/>
    </source>
</evidence>
<evidence type="ECO:0000313" key="3">
    <source>
        <dbReference type="EMBL" id="CAF3926034.1"/>
    </source>
</evidence>
<dbReference type="EMBL" id="CAJOBC010007257">
    <property type="protein sequence ID" value="CAF3926034.1"/>
    <property type="molecule type" value="Genomic_DNA"/>
</dbReference>
<evidence type="ECO:0000256" key="1">
    <source>
        <dbReference type="SAM" id="MobiDB-lite"/>
    </source>
</evidence>
<keyword evidence="4" id="KW-1185">Reference proteome</keyword>
<dbReference type="Proteomes" id="UP000681722">
    <property type="component" value="Unassembled WGS sequence"/>
</dbReference>